<evidence type="ECO:0000256" key="9">
    <source>
        <dbReference type="SAM" id="Phobius"/>
    </source>
</evidence>
<dbReference type="SUPFAM" id="SSF55874">
    <property type="entry name" value="ATPase domain of HSP90 chaperone/DNA topoisomerase II/histidine kinase"/>
    <property type="match status" value="1"/>
</dbReference>
<dbReference type="EMBL" id="SOAN01000003">
    <property type="protein sequence ID" value="TDS86568.1"/>
    <property type="molecule type" value="Genomic_DNA"/>
</dbReference>
<keyword evidence="8" id="KW-0902">Two-component regulatory system</keyword>
<keyword evidence="7" id="KW-0067">ATP-binding</keyword>
<dbReference type="PANTHER" id="PTHR24421">
    <property type="entry name" value="NITRATE/NITRITE SENSOR PROTEIN NARX-RELATED"/>
    <property type="match status" value="1"/>
</dbReference>
<keyword evidence="3" id="KW-0597">Phosphoprotein</keyword>
<evidence type="ECO:0000256" key="4">
    <source>
        <dbReference type="ARBA" id="ARBA00022679"/>
    </source>
</evidence>
<name>A0A4R7G5N3_9MICC</name>
<evidence type="ECO:0000256" key="1">
    <source>
        <dbReference type="ARBA" id="ARBA00000085"/>
    </source>
</evidence>
<reference evidence="11 12" key="1">
    <citation type="submission" date="2019-03" db="EMBL/GenBank/DDBJ databases">
        <title>Genomic Encyclopedia of Type Strains, Phase III (KMG-III): the genomes of soil and plant-associated and newly described type strains.</title>
        <authorList>
            <person name="Whitman W."/>
        </authorList>
    </citation>
    <scope>NUCLEOTIDE SEQUENCE [LARGE SCALE GENOMIC DNA]</scope>
    <source>
        <strain evidence="11 12">DSM 27373</strain>
    </source>
</reference>
<dbReference type="Gene3D" id="3.30.565.10">
    <property type="entry name" value="Histidine kinase-like ATPase, C-terminal domain"/>
    <property type="match status" value="1"/>
</dbReference>
<feature type="domain" description="Histidine kinase/HSP90-like ATPase" evidence="10">
    <location>
        <begin position="494"/>
        <end position="583"/>
    </location>
</feature>
<dbReference type="Pfam" id="PF07730">
    <property type="entry name" value="HisKA_3"/>
    <property type="match status" value="1"/>
</dbReference>
<keyword evidence="6 11" id="KW-0418">Kinase</keyword>
<dbReference type="GO" id="GO:0046983">
    <property type="term" value="F:protein dimerization activity"/>
    <property type="evidence" value="ECO:0007669"/>
    <property type="project" value="InterPro"/>
</dbReference>
<dbReference type="GO" id="GO:0016020">
    <property type="term" value="C:membrane"/>
    <property type="evidence" value="ECO:0007669"/>
    <property type="project" value="InterPro"/>
</dbReference>
<evidence type="ECO:0000313" key="12">
    <source>
        <dbReference type="Proteomes" id="UP000294506"/>
    </source>
</evidence>
<dbReference type="AlphaFoldDB" id="A0A4R7G5N3"/>
<evidence type="ECO:0000256" key="6">
    <source>
        <dbReference type="ARBA" id="ARBA00022777"/>
    </source>
</evidence>
<evidence type="ECO:0000256" key="7">
    <source>
        <dbReference type="ARBA" id="ARBA00022840"/>
    </source>
</evidence>
<dbReference type="InterPro" id="IPR036890">
    <property type="entry name" value="HATPase_C_sf"/>
</dbReference>
<feature type="transmembrane region" description="Helical" evidence="9">
    <location>
        <begin position="167"/>
        <end position="186"/>
    </location>
</feature>
<keyword evidence="9" id="KW-0472">Membrane</keyword>
<protein>
    <recommendedName>
        <fullName evidence="2">histidine kinase</fullName>
        <ecNumber evidence="2">2.7.13.3</ecNumber>
    </recommendedName>
</protein>
<keyword evidence="12" id="KW-1185">Reference proteome</keyword>
<organism evidence="11 12">
    <name type="scientific">Nesterenkonia aurantiaca</name>
    <dbReference type="NCBI Taxonomy" id="1436010"/>
    <lineage>
        <taxon>Bacteria</taxon>
        <taxon>Bacillati</taxon>
        <taxon>Actinomycetota</taxon>
        <taxon>Actinomycetes</taxon>
        <taxon>Micrococcales</taxon>
        <taxon>Micrococcaceae</taxon>
        <taxon>Nesterenkonia</taxon>
    </lineage>
</organism>
<evidence type="ECO:0000256" key="2">
    <source>
        <dbReference type="ARBA" id="ARBA00012438"/>
    </source>
</evidence>
<dbReference type="EC" id="2.7.13.3" evidence="2"/>
<dbReference type="Gene3D" id="1.20.5.1930">
    <property type="match status" value="1"/>
</dbReference>
<dbReference type="GO" id="GO:0000155">
    <property type="term" value="F:phosphorelay sensor kinase activity"/>
    <property type="evidence" value="ECO:0007669"/>
    <property type="project" value="InterPro"/>
</dbReference>
<feature type="transmembrane region" description="Helical" evidence="9">
    <location>
        <begin position="141"/>
        <end position="161"/>
    </location>
</feature>
<evidence type="ECO:0000256" key="8">
    <source>
        <dbReference type="ARBA" id="ARBA00023012"/>
    </source>
</evidence>
<keyword evidence="5" id="KW-0547">Nucleotide-binding</keyword>
<feature type="transmembrane region" description="Helical" evidence="9">
    <location>
        <begin position="61"/>
        <end position="80"/>
    </location>
</feature>
<feature type="transmembrane region" description="Helical" evidence="9">
    <location>
        <begin position="87"/>
        <end position="106"/>
    </location>
</feature>
<dbReference type="Proteomes" id="UP000294506">
    <property type="component" value="Unassembled WGS sequence"/>
</dbReference>
<evidence type="ECO:0000313" key="11">
    <source>
        <dbReference type="EMBL" id="TDS86568.1"/>
    </source>
</evidence>
<evidence type="ECO:0000256" key="3">
    <source>
        <dbReference type="ARBA" id="ARBA00022553"/>
    </source>
</evidence>
<dbReference type="CDD" id="cd16917">
    <property type="entry name" value="HATPase_UhpB-NarQ-NarX-like"/>
    <property type="match status" value="1"/>
</dbReference>
<keyword evidence="9" id="KW-0812">Transmembrane</keyword>
<keyword evidence="9" id="KW-1133">Transmembrane helix</keyword>
<keyword evidence="4" id="KW-0808">Transferase</keyword>
<dbReference type="InterPro" id="IPR003594">
    <property type="entry name" value="HATPase_dom"/>
</dbReference>
<gene>
    <name evidence="11" type="ORF">EV640_103259</name>
</gene>
<evidence type="ECO:0000259" key="10">
    <source>
        <dbReference type="SMART" id="SM00387"/>
    </source>
</evidence>
<proteinExistence type="predicted"/>
<feature type="transmembrane region" description="Helical" evidence="9">
    <location>
        <begin position="198"/>
        <end position="219"/>
    </location>
</feature>
<feature type="transmembrane region" description="Helical" evidence="9">
    <location>
        <begin position="6"/>
        <end position="27"/>
    </location>
</feature>
<sequence>MSASSALLALAGLGVSSGISGLAMLRVQRVRPSAALLVFAGLATLSGAVLEATGGGAASRLAFVIGGALLAPLALTAYPAITWRHPVDFVSLVVIGGSGVLAVVWAGSDATISAMGLVNGCTLIAHTWWKIERATERDRWALTWMVLAGSLAGTIVFIAAFMELGTVGEVTACLAWSTVAPALYIGVRWPEVVDVRGLVVRFVVFATAAVGYVALFMTLESLIEILGGSVPRAGTLAVIGAVAATTFHPLQVVLRTVVDELLFGARPDPLGAASRVVGHIGDDPVLALRAIREALVLPYAALRLDGKTIAESGAEVTHTRTLPLALGADRTGELAVGVRPGDLTLSAGDDHVLSLVAPLLAQTLRARALAEELRESRGQAITAIEEERRRLRRDLHDGLGPRLSGIAFTADALRNTLRNDDPSAAEDLLRTLRQETVTAIEDIRELVYAMRPPALDELGLVTALRQQARALRAPDGTPLRVELRAESWPALPAAVEVAAYRIVVEALTNAARHSTSTNATVSLTLSEESFEIEVTDDGSTGTPWRAGVGMTSMGERAAELGGMLIAEGTPQGGRVYAVLPIPP</sequence>
<comment type="caution">
    <text evidence="11">The sequence shown here is derived from an EMBL/GenBank/DDBJ whole genome shotgun (WGS) entry which is preliminary data.</text>
</comment>
<feature type="transmembrane region" description="Helical" evidence="9">
    <location>
        <begin position="34"/>
        <end position="55"/>
    </location>
</feature>
<comment type="catalytic activity">
    <reaction evidence="1">
        <text>ATP + protein L-histidine = ADP + protein N-phospho-L-histidine.</text>
        <dbReference type="EC" id="2.7.13.3"/>
    </reaction>
</comment>
<evidence type="ECO:0000256" key="5">
    <source>
        <dbReference type="ARBA" id="ARBA00022741"/>
    </source>
</evidence>
<accession>A0A4R7G5N3</accession>
<dbReference type="SMART" id="SM00387">
    <property type="entry name" value="HATPase_c"/>
    <property type="match status" value="1"/>
</dbReference>
<dbReference type="InterPro" id="IPR050482">
    <property type="entry name" value="Sensor_HK_TwoCompSys"/>
</dbReference>
<dbReference type="InterPro" id="IPR011712">
    <property type="entry name" value="Sig_transdc_His_kin_sub3_dim/P"/>
</dbReference>
<dbReference type="PANTHER" id="PTHR24421:SF10">
    <property type="entry name" value="NITRATE_NITRITE SENSOR PROTEIN NARQ"/>
    <property type="match status" value="1"/>
</dbReference>
<dbReference type="GO" id="GO:0005524">
    <property type="term" value="F:ATP binding"/>
    <property type="evidence" value="ECO:0007669"/>
    <property type="project" value="UniProtKB-KW"/>
</dbReference>
<feature type="transmembrane region" description="Helical" evidence="9">
    <location>
        <begin position="112"/>
        <end position="129"/>
    </location>
</feature>
<dbReference type="RefSeq" id="WP_051501398.1">
    <property type="nucleotide sequence ID" value="NZ_SOAN01000003.1"/>
</dbReference>